<dbReference type="Gene3D" id="3.40.800.20">
    <property type="entry name" value="Histone deacetylase domain"/>
    <property type="match status" value="1"/>
</dbReference>
<dbReference type="InterPro" id="IPR023801">
    <property type="entry name" value="His_deacetylse_dom"/>
</dbReference>
<dbReference type="GO" id="GO:0005634">
    <property type="term" value="C:nucleus"/>
    <property type="evidence" value="ECO:0007669"/>
    <property type="project" value="TreeGrafter"/>
</dbReference>
<sequence length="613" mass="66719">MTAVFLQDACLKHRFIRSRDSSNIVERPERLRAVKLGVSAAIACLEGSIPVGKQVPEDSLDSERGSPLRAADVSQVEAGAEADILAEAMGRMNIAPATSLEEFPLSRSLRIRVFRSSAQINILNHAAVKFVHGDIDGDVYLEKLKVWARDSAEKIAAGQSEIPEGLSQGDLYLSPGSLDAMQGALGTVCEAVDTVIHSGLPNTSEEQLPPARRAFVAIRPPGHHCGEDTPSGFCFLNNVAVAAAYAHLTHGIQRVVIFDVDLHHGNGTQSIAWQINEESYREKLESEFSGPGTPSSKPGLQVYYGSVHDILSYPCEDGKIELVQAASVSIHGPHGQYIENVHLEPYESEEQFWRSLYEGAYSRLLKKAQQFLESTGGKSDETMVFISCGFDASEHEYASMSRHARKVPTSFFHRFTQDACSFANKWAYGRLVSVLEGGYSDKALSSGTMAHILGLVDGGYGDAVSKTEERQPWWSKDNVNLLEKLSKKRRGPKTSISTADPDTIAFLDRTTALLSLFDPASNYLSSVKDTPVPPSSMSLRSRRKADSSSSAAIRAEHQTFTKSDARKTGTKDESLSSSASMSTTSESDMSPPVMAKKLPKVILKVGPPPKRSI</sequence>
<dbReference type="InParanoid" id="W4K6L7"/>
<accession>W4K6L7</accession>
<feature type="region of interest" description="Disordered" evidence="1">
    <location>
        <begin position="527"/>
        <end position="613"/>
    </location>
</feature>
<name>W4K6L7_HETIT</name>
<organism evidence="3 4">
    <name type="scientific">Heterobasidion irregulare (strain TC 32-1)</name>
    <dbReference type="NCBI Taxonomy" id="747525"/>
    <lineage>
        <taxon>Eukaryota</taxon>
        <taxon>Fungi</taxon>
        <taxon>Dikarya</taxon>
        <taxon>Basidiomycota</taxon>
        <taxon>Agaricomycotina</taxon>
        <taxon>Agaricomycetes</taxon>
        <taxon>Russulales</taxon>
        <taxon>Bondarzewiaceae</taxon>
        <taxon>Heterobasidion</taxon>
        <taxon>Heterobasidion annosum species complex</taxon>
    </lineage>
</organism>
<dbReference type="InterPro" id="IPR023696">
    <property type="entry name" value="Ureohydrolase_dom_sf"/>
</dbReference>
<dbReference type="STRING" id="747525.W4K6L7"/>
<dbReference type="GeneID" id="20666891"/>
<feature type="compositionally biased region" description="Low complexity" evidence="1">
    <location>
        <begin position="575"/>
        <end position="590"/>
    </location>
</feature>
<protein>
    <recommendedName>
        <fullName evidence="2">Histone deacetylase domain-containing protein</fullName>
    </recommendedName>
</protein>
<dbReference type="Pfam" id="PF00850">
    <property type="entry name" value="Hist_deacetyl"/>
    <property type="match status" value="1"/>
</dbReference>
<dbReference type="Proteomes" id="UP000030671">
    <property type="component" value="Unassembled WGS sequence"/>
</dbReference>
<feature type="domain" description="Histone deacetylase" evidence="2">
    <location>
        <begin position="139"/>
        <end position="453"/>
    </location>
</feature>
<feature type="compositionally biased region" description="Basic and acidic residues" evidence="1">
    <location>
        <begin position="554"/>
        <end position="574"/>
    </location>
</feature>
<dbReference type="HOGENOM" id="CLU_013370_2_1_1"/>
<dbReference type="OrthoDB" id="5232919at2759"/>
<dbReference type="PRINTS" id="PR01270">
    <property type="entry name" value="HDASUPER"/>
</dbReference>
<gene>
    <name evidence="3" type="ORF">HETIRDRAFT_124986</name>
</gene>
<evidence type="ECO:0000259" key="2">
    <source>
        <dbReference type="Pfam" id="PF00850"/>
    </source>
</evidence>
<dbReference type="KEGG" id="hir:HETIRDRAFT_124986"/>
<dbReference type="AlphaFoldDB" id="W4K6L7"/>
<reference evidence="3 4" key="1">
    <citation type="journal article" date="2012" name="New Phytol.">
        <title>Insight into trade-off between wood decay and parasitism from the genome of a fungal forest pathogen.</title>
        <authorList>
            <person name="Olson A."/>
            <person name="Aerts A."/>
            <person name="Asiegbu F."/>
            <person name="Belbahri L."/>
            <person name="Bouzid O."/>
            <person name="Broberg A."/>
            <person name="Canback B."/>
            <person name="Coutinho P.M."/>
            <person name="Cullen D."/>
            <person name="Dalman K."/>
            <person name="Deflorio G."/>
            <person name="van Diepen L.T."/>
            <person name="Dunand C."/>
            <person name="Duplessis S."/>
            <person name="Durling M."/>
            <person name="Gonthier P."/>
            <person name="Grimwood J."/>
            <person name="Fossdal C.G."/>
            <person name="Hansson D."/>
            <person name="Henrissat B."/>
            <person name="Hietala A."/>
            <person name="Himmelstrand K."/>
            <person name="Hoffmeister D."/>
            <person name="Hogberg N."/>
            <person name="James T.Y."/>
            <person name="Karlsson M."/>
            <person name="Kohler A."/>
            <person name="Kues U."/>
            <person name="Lee Y.H."/>
            <person name="Lin Y.C."/>
            <person name="Lind M."/>
            <person name="Lindquist E."/>
            <person name="Lombard V."/>
            <person name="Lucas S."/>
            <person name="Lunden K."/>
            <person name="Morin E."/>
            <person name="Murat C."/>
            <person name="Park J."/>
            <person name="Raffaello T."/>
            <person name="Rouze P."/>
            <person name="Salamov A."/>
            <person name="Schmutz J."/>
            <person name="Solheim H."/>
            <person name="Stahlberg J."/>
            <person name="Velez H."/>
            <person name="de Vries R.P."/>
            <person name="Wiebenga A."/>
            <person name="Woodward S."/>
            <person name="Yakovlev I."/>
            <person name="Garbelotto M."/>
            <person name="Martin F."/>
            <person name="Grigoriev I.V."/>
            <person name="Stenlid J."/>
        </authorList>
    </citation>
    <scope>NUCLEOTIDE SEQUENCE [LARGE SCALE GENOMIC DNA]</scope>
    <source>
        <strain evidence="3 4">TC 32-1</strain>
    </source>
</reference>
<dbReference type="PANTHER" id="PTHR47558">
    <property type="entry name" value="HISTONE DEACETYLASE HOS3"/>
    <property type="match status" value="1"/>
</dbReference>
<dbReference type="RefSeq" id="XP_009546035.1">
    <property type="nucleotide sequence ID" value="XM_009547740.1"/>
</dbReference>
<proteinExistence type="predicted"/>
<dbReference type="PANTHER" id="PTHR47558:SF1">
    <property type="entry name" value="HISTONE DEACETYLASE HOS3"/>
    <property type="match status" value="1"/>
</dbReference>
<dbReference type="InterPro" id="IPR037138">
    <property type="entry name" value="His_deacetylse_dom_sf"/>
</dbReference>
<dbReference type="InterPro" id="IPR053244">
    <property type="entry name" value="HDAC_HD_type_1"/>
</dbReference>
<dbReference type="EMBL" id="KI925458">
    <property type="protein sequence ID" value="ETW81384.1"/>
    <property type="molecule type" value="Genomic_DNA"/>
</dbReference>
<evidence type="ECO:0000313" key="4">
    <source>
        <dbReference type="Proteomes" id="UP000030671"/>
    </source>
</evidence>
<keyword evidence="4" id="KW-1185">Reference proteome</keyword>
<dbReference type="eggNOG" id="KOG1343">
    <property type="taxonomic scope" value="Eukaryota"/>
</dbReference>
<dbReference type="GO" id="GO:0004407">
    <property type="term" value="F:histone deacetylase activity"/>
    <property type="evidence" value="ECO:0007669"/>
    <property type="project" value="TreeGrafter"/>
</dbReference>
<dbReference type="InterPro" id="IPR000286">
    <property type="entry name" value="HDACs"/>
</dbReference>
<evidence type="ECO:0000313" key="3">
    <source>
        <dbReference type="EMBL" id="ETW81384.1"/>
    </source>
</evidence>
<dbReference type="GO" id="GO:0010468">
    <property type="term" value="P:regulation of gene expression"/>
    <property type="evidence" value="ECO:0007669"/>
    <property type="project" value="UniProtKB-ARBA"/>
</dbReference>
<evidence type="ECO:0000256" key="1">
    <source>
        <dbReference type="SAM" id="MobiDB-lite"/>
    </source>
</evidence>
<dbReference type="SUPFAM" id="SSF52768">
    <property type="entry name" value="Arginase/deacetylase"/>
    <property type="match status" value="1"/>
</dbReference>